<dbReference type="HAMAP" id="MF_00109">
    <property type="entry name" value="Shikimate_kinase"/>
    <property type="match status" value="1"/>
</dbReference>
<dbReference type="SUPFAM" id="SSF52540">
    <property type="entry name" value="P-loop containing nucleoside triphosphate hydrolases"/>
    <property type="match status" value="1"/>
</dbReference>
<comment type="caution">
    <text evidence="12">The sequence shown here is derived from an EMBL/GenBank/DDBJ whole genome shotgun (WGS) entry which is preliminary data.</text>
</comment>
<dbReference type="GO" id="GO:0000287">
    <property type="term" value="F:magnesium ion binding"/>
    <property type="evidence" value="ECO:0007669"/>
    <property type="project" value="UniProtKB-UniRule"/>
</dbReference>
<dbReference type="GO" id="GO:0005829">
    <property type="term" value="C:cytosol"/>
    <property type="evidence" value="ECO:0007669"/>
    <property type="project" value="TreeGrafter"/>
</dbReference>
<evidence type="ECO:0000256" key="2">
    <source>
        <dbReference type="ARBA" id="ARBA00006997"/>
    </source>
</evidence>
<dbReference type="GO" id="GO:0009423">
    <property type="term" value="P:chorismate biosynthetic process"/>
    <property type="evidence" value="ECO:0007669"/>
    <property type="project" value="UniProtKB-UniRule"/>
</dbReference>
<dbReference type="PANTHER" id="PTHR21087">
    <property type="entry name" value="SHIKIMATE KINASE"/>
    <property type="match status" value="1"/>
</dbReference>
<evidence type="ECO:0000256" key="9">
    <source>
        <dbReference type="ARBA" id="ARBA00023141"/>
    </source>
</evidence>
<dbReference type="EC" id="2.7.1.71" evidence="3 11"/>
<evidence type="ECO:0000313" key="13">
    <source>
        <dbReference type="Proteomes" id="UP000070352"/>
    </source>
</evidence>
<dbReference type="Gene3D" id="3.40.50.300">
    <property type="entry name" value="P-loop containing nucleotide triphosphate hydrolases"/>
    <property type="match status" value="1"/>
</dbReference>
<evidence type="ECO:0000256" key="7">
    <source>
        <dbReference type="ARBA" id="ARBA00022777"/>
    </source>
</evidence>
<evidence type="ECO:0000256" key="6">
    <source>
        <dbReference type="ARBA" id="ARBA00022741"/>
    </source>
</evidence>
<sequence>MDLLKEHLVLIGFMGVGKTTLGQALANHMGISYIDTDDLIVQKEKSDIPTIFAKKGEHYFRKIESQVFLKTLGQKPFSVISTGGGIVLSEKNRSAMKEQMVIWLQASVDEIYKRISNNGDRPLLKNGTDVKRNILDMMNERHALYEQVANFSIDTDQKSINQMIEEILQMLNLK</sequence>
<comment type="caution">
    <text evidence="11">Lacks conserved residue(s) required for the propagation of feature annotation.</text>
</comment>
<gene>
    <name evidence="11" type="primary">aroK</name>
    <name evidence="12" type="ORF">U473_03900</name>
</gene>
<evidence type="ECO:0000256" key="3">
    <source>
        <dbReference type="ARBA" id="ARBA00012154"/>
    </source>
</evidence>
<organism evidence="12 13">
    <name type="scientific">Tepidibacillus decaturensis</name>
    <dbReference type="NCBI Taxonomy" id="1413211"/>
    <lineage>
        <taxon>Bacteria</taxon>
        <taxon>Bacillati</taxon>
        <taxon>Bacillota</taxon>
        <taxon>Bacilli</taxon>
        <taxon>Bacillales</taxon>
        <taxon>Bacillaceae</taxon>
        <taxon>Tepidibacillus</taxon>
    </lineage>
</organism>
<comment type="function">
    <text evidence="11">Catalyzes the specific phosphorylation of the 3-hydroxyl group of shikimic acid using ATP as a cosubstrate.</text>
</comment>
<feature type="binding site" evidence="11">
    <location>
        <position position="121"/>
    </location>
    <ligand>
        <name>ATP</name>
        <dbReference type="ChEBI" id="CHEBI:30616"/>
    </ligand>
</feature>
<dbReference type="GO" id="GO:0008652">
    <property type="term" value="P:amino acid biosynthetic process"/>
    <property type="evidence" value="ECO:0007669"/>
    <property type="project" value="UniProtKB-KW"/>
</dbReference>
<dbReference type="InterPro" id="IPR000623">
    <property type="entry name" value="Shikimate_kinase/TSH1"/>
</dbReference>
<feature type="binding site" evidence="11">
    <location>
        <position position="19"/>
    </location>
    <ligand>
        <name>Mg(2+)</name>
        <dbReference type="ChEBI" id="CHEBI:18420"/>
    </ligand>
</feature>
<keyword evidence="9 11" id="KW-0057">Aromatic amino acid biosynthesis</keyword>
<dbReference type="GO" id="GO:0005524">
    <property type="term" value="F:ATP binding"/>
    <property type="evidence" value="ECO:0007669"/>
    <property type="project" value="UniProtKB-UniRule"/>
</dbReference>
<evidence type="ECO:0000256" key="11">
    <source>
        <dbReference type="HAMAP-Rule" id="MF_00109"/>
    </source>
</evidence>
<comment type="pathway">
    <text evidence="1 11">Metabolic intermediate biosynthesis; chorismate biosynthesis; chorismate from D-erythrose 4-phosphate and phosphoenolpyruvate: step 5/7.</text>
</comment>
<keyword evidence="6 11" id="KW-0547">Nucleotide-binding</keyword>
<evidence type="ECO:0000256" key="1">
    <source>
        <dbReference type="ARBA" id="ARBA00004842"/>
    </source>
</evidence>
<feature type="binding site" evidence="11">
    <location>
        <position position="37"/>
    </location>
    <ligand>
        <name>substrate</name>
    </ligand>
</feature>
<keyword evidence="8 11" id="KW-0067">ATP-binding</keyword>
<keyword evidence="4 11" id="KW-0028">Amino-acid biosynthesis</keyword>
<comment type="subcellular location">
    <subcellularLocation>
        <location evidence="11">Cytoplasm</location>
    </subcellularLocation>
</comment>
<dbReference type="Proteomes" id="UP000070352">
    <property type="component" value="Unassembled WGS sequence"/>
</dbReference>
<dbReference type="PRINTS" id="PR01100">
    <property type="entry name" value="SHIKIMTKNASE"/>
</dbReference>
<dbReference type="CDD" id="cd00464">
    <property type="entry name" value="SK"/>
    <property type="match status" value="1"/>
</dbReference>
<comment type="cofactor">
    <cofactor evidence="11">
        <name>Mg(2+)</name>
        <dbReference type="ChEBI" id="CHEBI:18420"/>
    </cofactor>
    <text evidence="11">Binds 1 Mg(2+) ion per subunit.</text>
</comment>
<evidence type="ECO:0000313" key="12">
    <source>
        <dbReference type="EMBL" id="KXG43252.1"/>
    </source>
</evidence>
<name>A0A135L2R0_9BACI</name>
<comment type="catalytic activity">
    <reaction evidence="10 11">
        <text>shikimate + ATP = 3-phosphoshikimate + ADP + H(+)</text>
        <dbReference type="Rhea" id="RHEA:13121"/>
        <dbReference type="ChEBI" id="CHEBI:15378"/>
        <dbReference type="ChEBI" id="CHEBI:30616"/>
        <dbReference type="ChEBI" id="CHEBI:36208"/>
        <dbReference type="ChEBI" id="CHEBI:145989"/>
        <dbReference type="ChEBI" id="CHEBI:456216"/>
        <dbReference type="EC" id="2.7.1.71"/>
    </reaction>
</comment>
<keyword evidence="13" id="KW-1185">Reference proteome</keyword>
<keyword evidence="11" id="KW-0963">Cytoplasm</keyword>
<evidence type="ECO:0000256" key="10">
    <source>
        <dbReference type="ARBA" id="ARBA00048567"/>
    </source>
</evidence>
<keyword evidence="11" id="KW-0460">Magnesium</keyword>
<dbReference type="PANTHER" id="PTHR21087:SF16">
    <property type="entry name" value="SHIKIMATE KINASE 1, CHLOROPLASTIC"/>
    <property type="match status" value="1"/>
</dbReference>
<feature type="binding site" evidence="11">
    <location>
        <position position="141"/>
    </location>
    <ligand>
        <name>substrate</name>
    </ligand>
</feature>
<keyword evidence="5 11" id="KW-0808">Transferase</keyword>
<dbReference type="PROSITE" id="PS01128">
    <property type="entry name" value="SHIKIMATE_KINASE"/>
    <property type="match status" value="1"/>
</dbReference>
<comment type="subunit">
    <text evidence="11">Monomer.</text>
</comment>
<dbReference type="GO" id="GO:0004765">
    <property type="term" value="F:shikimate kinase activity"/>
    <property type="evidence" value="ECO:0007669"/>
    <property type="project" value="UniProtKB-UniRule"/>
</dbReference>
<dbReference type="InterPro" id="IPR027417">
    <property type="entry name" value="P-loop_NTPase"/>
</dbReference>
<evidence type="ECO:0000256" key="8">
    <source>
        <dbReference type="ARBA" id="ARBA00022840"/>
    </source>
</evidence>
<dbReference type="Pfam" id="PF01202">
    <property type="entry name" value="SKI"/>
    <property type="match status" value="1"/>
</dbReference>
<evidence type="ECO:0000256" key="4">
    <source>
        <dbReference type="ARBA" id="ARBA00022605"/>
    </source>
</evidence>
<feature type="binding site" evidence="11">
    <location>
        <position position="61"/>
    </location>
    <ligand>
        <name>substrate</name>
    </ligand>
</feature>
<comment type="similarity">
    <text evidence="2 11">Belongs to the shikimate kinase family.</text>
</comment>
<dbReference type="OrthoDB" id="9800332at2"/>
<dbReference type="EMBL" id="LSKU01000001">
    <property type="protein sequence ID" value="KXG43252.1"/>
    <property type="molecule type" value="Genomic_DNA"/>
</dbReference>
<accession>A0A135L2R0</accession>
<dbReference type="UniPathway" id="UPA00053">
    <property type="reaction ID" value="UER00088"/>
</dbReference>
<keyword evidence="11" id="KW-0479">Metal-binding</keyword>
<dbReference type="GO" id="GO:0009073">
    <property type="term" value="P:aromatic amino acid family biosynthetic process"/>
    <property type="evidence" value="ECO:0007669"/>
    <property type="project" value="UniProtKB-KW"/>
</dbReference>
<reference evidence="12 13" key="1">
    <citation type="submission" date="2016-02" db="EMBL/GenBank/DDBJ databases">
        <title>Draft Genome for Tepidibacillus decaturensis nov. sp. Strain Z9, an Anaerobic, Moderately Thermophilic and Heterotrophic Bacterium from Deep Subsurface of the Illinois Basin, USA.</title>
        <authorList>
            <person name="Dong Y."/>
            <person name="Chang J.Y."/>
            <person name="Sanford R."/>
            <person name="Fouke B.W."/>
        </authorList>
    </citation>
    <scope>NUCLEOTIDE SEQUENCE [LARGE SCALE GENOMIC DNA]</scope>
    <source>
        <strain evidence="12 13">Z9</strain>
    </source>
</reference>
<protein>
    <recommendedName>
        <fullName evidence="3 11">Shikimate kinase</fullName>
        <shortName evidence="11">SK</shortName>
        <ecNumber evidence="3 11">2.7.1.71</ecNumber>
    </recommendedName>
</protein>
<dbReference type="InterPro" id="IPR023000">
    <property type="entry name" value="Shikimate_kinase_CS"/>
</dbReference>
<feature type="binding site" evidence="11">
    <location>
        <position position="84"/>
    </location>
    <ligand>
        <name>substrate</name>
    </ligand>
</feature>
<evidence type="ECO:0000256" key="5">
    <source>
        <dbReference type="ARBA" id="ARBA00022679"/>
    </source>
</evidence>
<dbReference type="RefSeq" id="WP_068723528.1">
    <property type="nucleotide sequence ID" value="NZ_LSKU01000001.1"/>
</dbReference>
<keyword evidence="7 11" id="KW-0418">Kinase</keyword>
<feature type="binding site" evidence="11">
    <location>
        <begin position="15"/>
        <end position="20"/>
    </location>
    <ligand>
        <name>ATP</name>
        <dbReference type="ChEBI" id="CHEBI:30616"/>
    </ligand>
</feature>
<dbReference type="STRING" id="1413211.U473_03900"/>
<proteinExistence type="inferred from homology"/>
<dbReference type="AlphaFoldDB" id="A0A135L2R0"/>
<dbReference type="InterPro" id="IPR031322">
    <property type="entry name" value="Shikimate/glucono_kinase"/>
</dbReference>